<sequence length="241" mass="27817">MELNNLTLADLRQGWHPTLDGLQCNYCQAHWATGTPEKELVDHLTLVHGGNLAQLIHTDSRYNTLTTKQQDLLTAFSTGIKDQDLAKQLQVAAATIRHQKFTFREKAKQARLYLAIYDAVFDQAANQESPLIDVPTQTGPVDDRFMITEDEAASTLQHYFDFEHQPLRLKRWPKKQKVILTVLTRIIEEVPTNQHFSESAINQLLKPIYFDFVTVRRYLVDYGFLTRTADGHEYWRTTGKE</sequence>
<dbReference type="Pfam" id="PF09860">
    <property type="entry name" value="DUF2087"/>
    <property type="match status" value="1"/>
</dbReference>
<dbReference type="Proteomes" id="UP000051783">
    <property type="component" value="Unassembled WGS sequence"/>
</dbReference>
<gene>
    <name evidence="2" type="ORF">IV64_GL000625</name>
</gene>
<name>A0A0R2M588_9LACO</name>
<evidence type="ECO:0000313" key="2">
    <source>
        <dbReference type="EMBL" id="KRO08535.1"/>
    </source>
</evidence>
<evidence type="ECO:0000313" key="3">
    <source>
        <dbReference type="Proteomes" id="UP000051783"/>
    </source>
</evidence>
<accession>A0A0R2M588</accession>
<keyword evidence="3" id="KW-1185">Reference proteome</keyword>
<feature type="domain" description="DUF2087" evidence="1">
    <location>
        <begin position="168"/>
        <end position="236"/>
    </location>
</feature>
<dbReference type="STRING" id="942150.IV64_GL000625"/>
<dbReference type="RefSeq" id="WP_057707125.1">
    <property type="nucleotide sequence ID" value="NZ_JQCL01000080.1"/>
</dbReference>
<dbReference type="InterPro" id="IPR018656">
    <property type="entry name" value="DUF2087"/>
</dbReference>
<dbReference type="PATRIC" id="fig|942150.3.peg.639"/>
<dbReference type="OrthoDB" id="9789954at2"/>
<reference evidence="2 3" key="1">
    <citation type="journal article" date="2015" name="Genome Announc.">
        <title>Expanding the biotechnology potential of lactobacilli through comparative genomics of 213 strains and associated genera.</title>
        <authorList>
            <person name="Sun Z."/>
            <person name="Harris H.M."/>
            <person name="McCann A."/>
            <person name="Guo C."/>
            <person name="Argimon S."/>
            <person name="Zhang W."/>
            <person name="Yang X."/>
            <person name="Jeffery I.B."/>
            <person name="Cooney J.C."/>
            <person name="Kagawa T.F."/>
            <person name="Liu W."/>
            <person name="Song Y."/>
            <person name="Salvetti E."/>
            <person name="Wrobel A."/>
            <person name="Rasinkangas P."/>
            <person name="Parkhill J."/>
            <person name="Rea M.C."/>
            <person name="O'Sullivan O."/>
            <person name="Ritari J."/>
            <person name="Douillard F.P."/>
            <person name="Paul Ross R."/>
            <person name="Yang R."/>
            <person name="Briner A.E."/>
            <person name="Felis G.E."/>
            <person name="de Vos W.M."/>
            <person name="Barrangou R."/>
            <person name="Klaenhammer T.R."/>
            <person name="Caufield P.W."/>
            <person name="Cui Y."/>
            <person name="Zhang H."/>
            <person name="O'Toole P.W."/>
        </authorList>
    </citation>
    <scope>NUCLEOTIDE SEQUENCE [LARGE SCALE GENOMIC DNA]</scope>
    <source>
        <strain evidence="2 3">LMG 26013</strain>
    </source>
</reference>
<comment type="caution">
    <text evidence="2">The sequence shown here is derived from an EMBL/GenBank/DDBJ whole genome shotgun (WGS) entry which is preliminary data.</text>
</comment>
<proteinExistence type="predicted"/>
<evidence type="ECO:0000259" key="1">
    <source>
        <dbReference type="Pfam" id="PF09860"/>
    </source>
</evidence>
<dbReference type="EMBL" id="JQCL01000080">
    <property type="protein sequence ID" value="KRO08535.1"/>
    <property type="molecule type" value="Genomic_DNA"/>
</dbReference>
<dbReference type="AlphaFoldDB" id="A0A0R2M588"/>
<protein>
    <recommendedName>
        <fullName evidence="1">DUF2087 domain-containing protein</fullName>
    </recommendedName>
</protein>
<organism evidence="2 3">
    <name type="scientific">Lactiplantibacillus xiangfangensis</name>
    <dbReference type="NCBI Taxonomy" id="942150"/>
    <lineage>
        <taxon>Bacteria</taxon>
        <taxon>Bacillati</taxon>
        <taxon>Bacillota</taxon>
        <taxon>Bacilli</taxon>
        <taxon>Lactobacillales</taxon>
        <taxon>Lactobacillaceae</taxon>
        <taxon>Lactiplantibacillus</taxon>
    </lineage>
</organism>